<dbReference type="EMBL" id="KZ857338">
    <property type="protein sequence ID" value="RDW25332.1"/>
    <property type="molecule type" value="Genomic_DNA"/>
</dbReference>
<sequence length="206" mass="23659">MLDPYSAQSWPTAATKLSNRSSSVGSSTTFSQTQESATSSCRCSILSRKMSKFEFFGRDRKAGHVTEPHLRPFILFSPSHRLMEEASYSYSNYQQLLLMLQESLFKRPFWTYLLHSSNLLGLLMRTDKNNYKYYNNRGGRQIMTGIVCVALPWSYSSVFAITNQKNRTLYCPESFPVSGERKKVVQRLTGLTKNEDVVLKQVSDFR</sequence>
<reference evidence="1 2" key="1">
    <citation type="submission" date="2018-07" db="EMBL/GenBank/DDBJ databases">
        <title>Draft Genome Assemblies for Five Robust Yarrowia lipolytica Strains Exhibiting High Lipid Production and Pentose Sugar Utilization and Sugar Alcohol Secretion from Undetoxified Lignocellulosic Biomass Hydrolysates.</title>
        <authorList>
            <consortium name="DOE Joint Genome Institute"/>
            <person name="Walker C."/>
            <person name="Ryu S."/>
            <person name="Na H."/>
            <person name="Zane M."/>
            <person name="LaButti K."/>
            <person name="Lipzen A."/>
            <person name="Haridas S."/>
            <person name="Barry K."/>
            <person name="Grigoriev I.V."/>
            <person name="Quarterman J."/>
            <person name="Slininger P."/>
            <person name="Dien B."/>
            <person name="Trinh C.T."/>
        </authorList>
    </citation>
    <scope>NUCLEOTIDE SEQUENCE [LARGE SCALE GENOMIC DNA]</scope>
    <source>
        <strain evidence="1 2">YB392</strain>
    </source>
</reference>
<protein>
    <submittedName>
        <fullName evidence="1">Uncharacterized protein</fullName>
    </submittedName>
</protein>
<organism evidence="1 2">
    <name type="scientific">Yarrowia lipolytica</name>
    <name type="common">Candida lipolytica</name>
    <dbReference type="NCBI Taxonomy" id="4952"/>
    <lineage>
        <taxon>Eukaryota</taxon>
        <taxon>Fungi</taxon>
        <taxon>Dikarya</taxon>
        <taxon>Ascomycota</taxon>
        <taxon>Saccharomycotina</taxon>
        <taxon>Dipodascomycetes</taxon>
        <taxon>Dipodascales</taxon>
        <taxon>Dipodascales incertae sedis</taxon>
        <taxon>Yarrowia</taxon>
    </lineage>
</organism>
<name>A0A371C583_YARLL</name>
<dbReference type="Proteomes" id="UP000256601">
    <property type="component" value="Unassembled WGS sequence"/>
</dbReference>
<dbReference type="AlphaFoldDB" id="A0A371C583"/>
<evidence type="ECO:0000313" key="2">
    <source>
        <dbReference type="Proteomes" id="UP000256601"/>
    </source>
</evidence>
<accession>A0A371C583</accession>
<evidence type="ECO:0000313" key="1">
    <source>
        <dbReference type="EMBL" id="RDW25332.1"/>
    </source>
</evidence>
<gene>
    <name evidence="1" type="ORF">B0I71DRAFT_42058</name>
</gene>
<proteinExistence type="predicted"/>